<dbReference type="Gene3D" id="3.40.640.10">
    <property type="entry name" value="Type I PLP-dependent aspartate aminotransferase-like (Major domain)"/>
    <property type="match status" value="1"/>
</dbReference>
<feature type="binding site" evidence="18">
    <location>
        <position position="282"/>
    </location>
    <ligand>
        <name>substrate</name>
    </ligand>
</feature>
<keyword evidence="8 17" id="KW-0808">Transferase</keyword>
<evidence type="ECO:0000256" key="6">
    <source>
        <dbReference type="ARBA" id="ARBA00021963"/>
    </source>
</evidence>
<dbReference type="GO" id="GO:0001717">
    <property type="term" value="P:conversion of seryl-tRNAsec to selenocys-tRNAsec"/>
    <property type="evidence" value="ECO:0007669"/>
    <property type="project" value="UniProtKB-UniRule"/>
</dbReference>
<evidence type="ECO:0000256" key="9">
    <source>
        <dbReference type="ARBA" id="ARBA00022884"/>
    </source>
</evidence>
<evidence type="ECO:0000256" key="14">
    <source>
        <dbReference type="ARBA" id="ARBA00032048"/>
    </source>
</evidence>
<dbReference type="AlphaFoldDB" id="A0AA86RLP4"/>
<dbReference type="EMBL" id="CAXDID020000022">
    <property type="protein sequence ID" value="CAL5988098.1"/>
    <property type="molecule type" value="Genomic_DNA"/>
</dbReference>
<evidence type="ECO:0000256" key="11">
    <source>
        <dbReference type="ARBA" id="ARBA00022917"/>
    </source>
</evidence>
<comment type="cofactor">
    <cofactor evidence="1 17 19">
        <name>pyridoxal 5'-phosphate</name>
        <dbReference type="ChEBI" id="CHEBI:597326"/>
    </cofactor>
</comment>
<comment type="similarity">
    <text evidence="4 17">Belongs to the SepSecS family.</text>
</comment>
<feature type="binding site" evidence="18">
    <location>
        <position position="85"/>
    </location>
    <ligand>
        <name>substrate</name>
    </ligand>
</feature>
<keyword evidence="17" id="KW-0963">Cytoplasm</keyword>
<evidence type="ECO:0000256" key="10">
    <source>
        <dbReference type="ARBA" id="ARBA00022898"/>
    </source>
</evidence>
<feature type="binding site" evidence="18">
    <location>
        <position position="77"/>
    </location>
    <ligand>
        <name>substrate</name>
    </ligand>
</feature>
<dbReference type="PANTHER" id="PTHR12944">
    <property type="entry name" value="SOLUBLE LIVER ANTIGEN/LIVER PANCREAS ANTIGEN"/>
    <property type="match status" value="1"/>
</dbReference>
<feature type="binding site" evidence="18">
    <location>
        <position position="78"/>
    </location>
    <ligand>
        <name>substrate</name>
    </ligand>
</feature>
<comment type="caution">
    <text evidence="20">The sequence shown here is derived from an EMBL/GenBank/DDBJ whole genome shotgun (WGS) entry which is preliminary data.</text>
</comment>
<reference evidence="21 22" key="2">
    <citation type="submission" date="2024-07" db="EMBL/GenBank/DDBJ databases">
        <authorList>
            <person name="Akdeniz Z."/>
        </authorList>
    </citation>
    <scope>NUCLEOTIDE SEQUENCE [LARGE SCALE GENOMIC DNA]</scope>
</reference>
<evidence type="ECO:0000256" key="1">
    <source>
        <dbReference type="ARBA" id="ARBA00001933"/>
    </source>
</evidence>
<reference evidence="20" key="1">
    <citation type="submission" date="2023-06" db="EMBL/GenBank/DDBJ databases">
        <authorList>
            <person name="Kurt Z."/>
        </authorList>
    </citation>
    <scope>NUCLEOTIDE SEQUENCE</scope>
</reference>
<protein>
    <recommendedName>
        <fullName evidence="6 17">O-phosphoseryl-tRNA(Sec) selenium transferase</fullName>
        <ecNumber evidence="5 17">2.9.1.2</ecNumber>
    </recommendedName>
    <alternativeName>
        <fullName evidence="13 17">Selenocysteine synthase</fullName>
    </alternativeName>
    <alternativeName>
        <fullName evidence="14 17">Selenocysteinyl-tRNA(Sec) synthase</fullName>
    </alternativeName>
    <alternativeName>
        <fullName evidence="15 17">Sep-tRNA:Sec-tRNA synthase</fullName>
    </alternativeName>
</protein>
<dbReference type="InterPro" id="IPR015421">
    <property type="entry name" value="PyrdxlP-dep_Trfase_major"/>
</dbReference>
<dbReference type="Pfam" id="PF05889">
    <property type="entry name" value="SepSecS"/>
    <property type="match status" value="1"/>
</dbReference>
<evidence type="ECO:0000256" key="16">
    <source>
        <dbReference type="ARBA" id="ARBA00048808"/>
    </source>
</evidence>
<keyword evidence="9 17" id="KW-0694">RNA-binding</keyword>
<evidence type="ECO:0000313" key="20">
    <source>
        <dbReference type="EMBL" id="CAI9977123.1"/>
    </source>
</evidence>
<dbReference type="GO" id="GO:0000049">
    <property type="term" value="F:tRNA binding"/>
    <property type="evidence" value="ECO:0007669"/>
    <property type="project" value="UniProtKB-UniRule"/>
</dbReference>
<comment type="pathway">
    <text evidence="3 17">Aminoacyl-tRNA biosynthesis; selenocysteinyl-tRNA(Sec) biosynthesis; selenocysteinyl-tRNA(Sec) from L-seryl-tRNA(Sec) (archaeal/eukaryal route): step 2/2.</text>
</comment>
<keyword evidence="7 17" id="KW-0820">tRNA-binding</keyword>
<evidence type="ECO:0000256" key="8">
    <source>
        <dbReference type="ARBA" id="ARBA00022679"/>
    </source>
</evidence>
<dbReference type="EMBL" id="CATOUU010001177">
    <property type="protein sequence ID" value="CAI9977123.1"/>
    <property type="molecule type" value="Genomic_DNA"/>
</dbReference>
<evidence type="ECO:0000256" key="19">
    <source>
        <dbReference type="PIRSR" id="PIRSR017689-50"/>
    </source>
</evidence>
<dbReference type="PIRSF" id="PIRSF017689">
    <property type="entry name" value="SepSecS"/>
    <property type="match status" value="1"/>
</dbReference>
<dbReference type="InterPro" id="IPR019872">
    <property type="entry name" value="Sec-tRNA_Se_transferase"/>
</dbReference>
<comment type="catalytic activity">
    <reaction evidence="16 17">
        <text>O-phospho-L-seryl-tRNA(Sec) + selenophosphate + H2O = L-selenocysteinyl-tRNA(Sec) + 2 phosphate</text>
        <dbReference type="Rhea" id="RHEA:25041"/>
        <dbReference type="Rhea" id="RHEA-COMP:9743"/>
        <dbReference type="Rhea" id="RHEA-COMP:9947"/>
        <dbReference type="ChEBI" id="CHEBI:15377"/>
        <dbReference type="ChEBI" id="CHEBI:16144"/>
        <dbReference type="ChEBI" id="CHEBI:43474"/>
        <dbReference type="ChEBI" id="CHEBI:78551"/>
        <dbReference type="ChEBI" id="CHEBI:78573"/>
        <dbReference type="EC" id="2.9.1.2"/>
    </reaction>
</comment>
<comment type="function">
    <text evidence="2 17">Converts O-phosphoseryl-tRNA(Sec) to selenocysteinyl-tRNA(Sec) required for selenoprotein biosynthesis.</text>
</comment>
<proteinExistence type="inferred from homology"/>
<dbReference type="GO" id="GO:0005737">
    <property type="term" value="C:cytoplasm"/>
    <property type="evidence" value="ECO:0007669"/>
    <property type="project" value="UniProtKB-SubCell"/>
</dbReference>
<feature type="site" description="May act as a substrate filter by repelling compounds with a negatively charged alpha-carboxylate" evidence="19">
    <location>
        <position position="54"/>
    </location>
</feature>
<keyword evidence="12 17" id="KW-0711">Selenium</keyword>
<feature type="modified residue" description="N6-(pyridoxal phosphate)lysine" evidence="19">
    <location>
        <position position="253"/>
    </location>
</feature>
<evidence type="ECO:0000256" key="3">
    <source>
        <dbReference type="ARBA" id="ARBA00004822"/>
    </source>
</evidence>
<evidence type="ECO:0000313" key="22">
    <source>
        <dbReference type="Proteomes" id="UP001642409"/>
    </source>
</evidence>
<dbReference type="EC" id="2.9.1.2" evidence="5 17"/>
<evidence type="ECO:0000256" key="2">
    <source>
        <dbReference type="ARBA" id="ARBA00002552"/>
    </source>
</evidence>
<evidence type="ECO:0000256" key="17">
    <source>
        <dbReference type="PIRNR" id="PIRNR017689"/>
    </source>
</evidence>
<dbReference type="InterPro" id="IPR008829">
    <property type="entry name" value="SepSecS/SepCysS"/>
</dbReference>
<dbReference type="SUPFAM" id="SSF53383">
    <property type="entry name" value="PLP-dependent transferases"/>
    <property type="match status" value="1"/>
</dbReference>
<evidence type="ECO:0000256" key="7">
    <source>
        <dbReference type="ARBA" id="ARBA00022555"/>
    </source>
</evidence>
<dbReference type="GO" id="GO:0001514">
    <property type="term" value="P:selenocysteine incorporation"/>
    <property type="evidence" value="ECO:0007669"/>
    <property type="project" value="TreeGrafter"/>
</dbReference>
<name>A0AA86RLP4_9EUKA</name>
<evidence type="ECO:0000256" key="4">
    <source>
        <dbReference type="ARBA" id="ARBA00007037"/>
    </source>
</evidence>
<evidence type="ECO:0000256" key="18">
    <source>
        <dbReference type="PIRSR" id="PIRSR017689-1"/>
    </source>
</evidence>
<comment type="subcellular location">
    <subcellularLocation>
        <location evidence="17">Cytoplasm</location>
    </subcellularLocation>
</comment>
<accession>A0AA86RLP4</accession>
<evidence type="ECO:0000256" key="13">
    <source>
        <dbReference type="ARBA" id="ARBA00030669"/>
    </source>
</evidence>
<dbReference type="NCBIfam" id="TIGR03531">
    <property type="entry name" value="selenium_SpcS"/>
    <property type="match status" value="1"/>
</dbReference>
<gene>
    <name evidence="21" type="ORF">HINF_LOCUS10205</name>
    <name evidence="20" type="ORF">HINF_LOCUS64768</name>
</gene>
<dbReference type="GO" id="GO:0098621">
    <property type="term" value="F:O-phosphoseryl-tRNA(Sec) selenium transferase activity"/>
    <property type="evidence" value="ECO:0007669"/>
    <property type="project" value="UniProtKB-EC"/>
</dbReference>
<dbReference type="PANTHER" id="PTHR12944:SF2">
    <property type="entry name" value="O-PHOSPHOSERYL-TRNA(SEC) SELENIUM TRANSFERASE"/>
    <property type="match status" value="1"/>
</dbReference>
<feature type="binding site" evidence="18">
    <location>
        <position position="55"/>
    </location>
    <ligand>
        <name>pyridoxal 5'-phosphate</name>
        <dbReference type="ChEBI" id="CHEBI:597326"/>
    </ligand>
</feature>
<evidence type="ECO:0000256" key="12">
    <source>
        <dbReference type="ARBA" id="ARBA00023266"/>
    </source>
</evidence>
<sequence length="408" mass="45436">MFTERQNHLAKIQKQLISSRQMPLNPLTNTEINYFLNEFSSCDANNFSKSGLGEREGRIFSPIVQSRHFGFAHGIGRSGDLLEAQPKAAGSFQMLQITEGMVLHSLKLAGFQTVKKCLMVPVCTGMSFFFVLTALKLKRVIWLRCDQKSVPKALELGADVVEVVDCIIQDDSMVCDYKKLQVLMESKQFDCVVSTTSCFAPRQPDDIKIIGKLAKLNNMKHIVNNAYGIQSELIMKELNNCEDAHVVISSMDKNYMVPVSGALIYSRNKALIEQIGQLYAGRASASGIIDLFITLLSLGQTGWNQVLEQRKRNFDNLKQKFKAKTVNRNEISMYVPGTNEEIGKLMFKSGISGSRFNKNGSELKICGRILKDFGLHGEGGISGYLVVAAAIGMKENEIDAGFLEYEQQ</sequence>
<keyword evidence="10 17" id="KW-0663">Pyridoxal phosphate</keyword>
<evidence type="ECO:0000256" key="5">
    <source>
        <dbReference type="ARBA" id="ARBA00012464"/>
    </source>
</evidence>
<evidence type="ECO:0000313" key="21">
    <source>
        <dbReference type="EMBL" id="CAL5988098.1"/>
    </source>
</evidence>
<dbReference type="Proteomes" id="UP001642409">
    <property type="component" value="Unassembled WGS sequence"/>
</dbReference>
<keyword evidence="11 17" id="KW-0648">Protein biosynthesis</keyword>
<evidence type="ECO:0000256" key="15">
    <source>
        <dbReference type="ARBA" id="ARBA00032693"/>
    </source>
</evidence>
<dbReference type="InterPro" id="IPR015424">
    <property type="entry name" value="PyrdxlP-dep_Trfase"/>
</dbReference>
<organism evidence="20">
    <name type="scientific">Hexamita inflata</name>
    <dbReference type="NCBI Taxonomy" id="28002"/>
    <lineage>
        <taxon>Eukaryota</taxon>
        <taxon>Metamonada</taxon>
        <taxon>Diplomonadida</taxon>
        <taxon>Hexamitidae</taxon>
        <taxon>Hexamitinae</taxon>
        <taxon>Hexamita</taxon>
    </lineage>
</organism>
<keyword evidence="22" id="KW-1185">Reference proteome</keyword>